<reference evidence="1 2" key="1">
    <citation type="submission" date="2014-10" db="EMBL/GenBank/DDBJ databases">
        <title>Draft genome sequence of Actinoplanes utahensis NRRL 12052.</title>
        <authorList>
            <person name="Velasco-Bucheli B."/>
            <person name="del Cerro C."/>
            <person name="Hormigo D."/>
            <person name="Garcia J.L."/>
            <person name="Acebal C."/>
            <person name="Arroyo M."/>
            <person name="de la Mata I."/>
        </authorList>
    </citation>
    <scope>NUCLEOTIDE SEQUENCE [LARGE SCALE GENOMIC DNA]</scope>
    <source>
        <strain evidence="1 2">NRRL 12052</strain>
    </source>
</reference>
<accession>A0A0A6URX7</accession>
<dbReference type="SUPFAM" id="SSF55144">
    <property type="entry name" value="LigT-like"/>
    <property type="match status" value="1"/>
</dbReference>
<dbReference type="RefSeq" id="WP_043523292.1">
    <property type="nucleotide sequence ID" value="NZ_BAABKU010000004.1"/>
</dbReference>
<evidence type="ECO:0008006" key="3">
    <source>
        <dbReference type="Google" id="ProtNLM"/>
    </source>
</evidence>
<dbReference type="OrthoDB" id="3397424at2"/>
<dbReference type="Proteomes" id="UP000054537">
    <property type="component" value="Unassembled WGS sequence"/>
</dbReference>
<dbReference type="Pfam" id="PF13563">
    <property type="entry name" value="2_5_RNA_ligase2"/>
    <property type="match status" value="1"/>
</dbReference>
<proteinExistence type="predicted"/>
<sequence>MHTVELLLDDALEAGVRSLWDRLHAAGLASLARHRHVTNRPHVTLVSAVSLAGLPVLPLPLDTVLGPVRLLGRALAREVADTPALRRLQNDVWQAVGSEHPHYAPGRWIPHVSLALNVPPDQQKAACALLADIPPVAGRLIAARSYDTGSRTVTML</sequence>
<dbReference type="AlphaFoldDB" id="A0A0A6URX7"/>
<comment type="caution">
    <text evidence="1">The sequence shown here is derived from an EMBL/GenBank/DDBJ whole genome shotgun (WGS) entry which is preliminary data.</text>
</comment>
<dbReference type="EMBL" id="JRTT01000006">
    <property type="protein sequence ID" value="KHD78191.1"/>
    <property type="molecule type" value="Genomic_DNA"/>
</dbReference>
<organism evidence="1 2">
    <name type="scientific">Actinoplanes utahensis</name>
    <dbReference type="NCBI Taxonomy" id="1869"/>
    <lineage>
        <taxon>Bacteria</taxon>
        <taxon>Bacillati</taxon>
        <taxon>Actinomycetota</taxon>
        <taxon>Actinomycetes</taxon>
        <taxon>Micromonosporales</taxon>
        <taxon>Micromonosporaceae</taxon>
        <taxon>Actinoplanes</taxon>
    </lineage>
</organism>
<evidence type="ECO:0000313" key="1">
    <source>
        <dbReference type="EMBL" id="KHD78191.1"/>
    </source>
</evidence>
<dbReference type="STRING" id="1869.MB27_07040"/>
<gene>
    <name evidence="1" type="ORF">MB27_07040</name>
</gene>
<name>A0A0A6URX7_ACTUT</name>
<dbReference type="InterPro" id="IPR009097">
    <property type="entry name" value="Cyclic_Pdiesterase"/>
</dbReference>
<keyword evidence="2" id="KW-1185">Reference proteome</keyword>
<protein>
    <recommendedName>
        <fullName evidence="3">2'-5' RNA ligase</fullName>
    </recommendedName>
</protein>
<evidence type="ECO:0000313" key="2">
    <source>
        <dbReference type="Proteomes" id="UP000054537"/>
    </source>
</evidence>
<dbReference type="eggNOG" id="COG1514">
    <property type="taxonomic scope" value="Bacteria"/>
</dbReference>